<keyword evidence="2" id="KW-0963">Cytoplasm</keyword>
<organism evidence="3 4">
    <name type="scientific">Thermodesulfobacterium commune DSM 2178</name>
    <dbReference type="NCBI Taxonomy" id="289377"/>
    <lineage>
        <taxon>Bacteria</taxon>
        <taxon>Pseudomonadati</taxon>
        <taxon>Thermodesulfobacteriota</taxon>
        <taxon>Thermodesulfobacteria</taxon>
        <taxon>Thermodesulfobacteriales</taxon>
        <taxon>Thermodesulfobacteriaceae</taxon>
        <taxon>Thermodesulfobacterium</taxon>
    </lineage>
</organism>
<dbReference type="AlphaFoldDB" id="A0A075WU65"/>
<dbReference type="PANTHER" id="PTHR21043">
    <property type="entry name" value="IOJAP SUPERFAMILY ORTHOLOG"/>
    <property type="match status" value="1"/>
</dbReference>
<dbReference type="eggNOG" id="COG0799">
    <property type="taxonomic scope" value="Bacteria"/>
</dbReference>
<sequence length="126" mass="14690">MESKVLAEIILKLLEDKKAENIVLIDVKDKVDYADYFIICSTHSTKHTQGLSDYILFELEKIGIKPLGIEGAELGQWIILDFDSVIVHLFYEPIRQVYALEDLWMDFPLPRKQAQEPYLLDTQEEF</sequence>
<dbReference type="SUPFAM" id="SSF81301">
    <property type="entry name" value="Nucleotidyltransferase"/>
    <property type="match status" value="1"/>
</dbReference>
<dbReference type="STRING" id="289377.HL41_03620"/>
<reference evidence="3 4" key="1">
    <citation type="journal article" date="2015" name="Genome Announc.">
        <title>Genome Sequence of a Sulfate-Reducing Thermophilic Bacterium, Thermodesulfobacterium commune DSM 2178T (Phylum Thermodesulfobacteria).</title>
        <authorList>
            <person name="Bhatnagar S."/>
            <person name="Badger J.H."/>
            <person name="Madupu R."/>
            <person name="Khouri H.M."/>
            <person name="O'Connor E.M."/>
            <person name="Robb F.T."/>
            <person name="Ward N.L."/>
            <person name="Eisen J.A."/>
        </authorList>
    </citation>
    <scope>NUCLEOTIDE SEQUENCE [LARGE SCALE GENOMIC DNA]</scope>
    <source>
        <strain evidence="3 4">DSM 2178</strain>
    </source>
</reference>
<dbReference type="NCBIfam" id="TIGR00090">
    <property type="entry name" value="rsfS_iojap_ybeB"/>
    <property type="match status" value="1"/>
</dbReference>
<dbReference type="InterPro" id="IPR043519">
    <property type="entry name" value="NT_sf"/>
</dbReference>
<dbReference type="OrthoDB" id="9793681at2"/>
<dbReference type="Pfam" id="PF02410">
    <property type="entry name" value="RsfS"/>
    <property type="match status" value="1"/>
</dbReference>
<dbReference type="PaxDb" id="289377-HL41_03620"/>
<dbReference type="RefSeq" id="WP_022855562.1">
    <property type="nucleotide sequence ID" value="NZ_CP008796.1"/>
</dbReference>
<comment type="subcellular location">
    <subcellularLocation>
        <location evidence="2">Cytoplasm</location>
    </subcellularLocation>
</comment>
<dbReference type="Gene3D" id="3.30.460.10">
    <property type="entry name" value="Beta Polymerase, domain 2"/>
    <property type="match status" value="1"/>
</dbReference>
<dbReference type="HAMAP" id="MF_01477">
    <property type="entry name" value="Iojap_RsfS"/>
    <property type="match status" value="1"/>
</dbReference>
<proteinExistence type="inferred from homology"/>
<evidence type="ECO:0000313" key="4">
    <source>
        <dbReference type="Proteomes" id="UP000028481"/>
    </source>
</evidence>
<dbReference type="GO" id="GO:0090071">
    <property type="term" value="P:negative regulation of ribosome biogenesis"/>
    <property type="evidence" value="ECO:0007669"/>
    <property type="project" value="UniProtKB-UniRule"/>
</dbReference>
<dbReference type="GO" id="GO:0043023">
    <property type="term" value="F:ribosomal large subunit binding"/>
    <property type="evidence" value="ECO:0007669"/>
    <property type="project" value="TreeGrafter"/>
</dbReference>
<dbReference type="InterPro" id="IPR004394">
    <property type="entry name" value="Iojap/RsfS/C7orf30"/>
</dbReference>
<dbReference type="HOGENOM" id="CLU_092688_6_1_0"/>
<keyword evidence="2" id="KW-0678">Repressor</keyword>
<dbReference type="GO" id="GO:0017148">
    <property type="term" value="P:negative regulation of translation"/>
    <property type="evidence" value="ECO:0007669"/>
    <property type="project" value="UniProtKB-UniRule"/>
</dbReference>
<keyword evidence="2" id="KW-0810">Translation regulation</keyword>
<evidence type="ECO:0000313" key="3">
    <source>
        <dbReference type="EMBL" id="AIH03938.1"/>
    </source>
</evidence>
<dbReference type="Proteomes" id="UP000028481">
    <property type="component" value="Chromosome"/>
</dbReference>
<protein>
    <recommendedName>
        <fullName evidence="2">Ribosomal silencing factor RsfS</fullName>
    </recommendedName>
</protein>
<dbReference type="EMBL" id="CP008796">
    <property type="protein sequence ID" value="AIH03938.1"/>
    <property type="molecule type" value="Genomic_DNA"/>
</dbReference>
<evidence type="ECO:0000256" key="2">
    <source>
        <dbReference type="HAMAP-Rule" id="MF_01477"/>
    </source>
</evidence>
<dbReference type="PANTHER" id="PTHR21043:SF0">
    <property type="entry name" value="MITOCHONDRIAL ASSEMBLY OF RIBOSOMAL LARGE SUBUNIT PROTEIN 1"/>
    <property type="match status" value="1"/>
</dbReference>
<gene>
    <name evidence="2" type="primary">rsfS</name>
    <name evidence="3" type="ORF">HL41_03620</name>
</gene>
<dbReference type="GO" id="GO:0042256">
    <property type="term" value="P:cytosolic ribosome assembly"/>
    <property type="evidence" value="ECO:0007669"/>
    <property type="project" value="UniProtKB-UniRule"/>
</dbReference>
<evidence type="ECO:0000256" key="1">
    <source>
        <dbReference type="ARBA" id="ARBA00010574"/>
    </source>
</evidence>
<keyword evidence="4" id="KW-1185">Reference proteome</keyword>
<dbReference type="KEGG" id="tcm:HL41_03620"/>
<name>A0A075WU65_9BACT</name>
<comment type="function">
    <text evidence="2">Functions as a ribosomal silencing factor. Interacts with ribosomal protein uL14 (rplN), blocking formation of intersubunit bridge B8. Prevents association of the 30S and 50S ribosomal subunits and the formation of functional ribosomes, thus repressing translation.</text>
</comment>
<accession>A0A075WU65</accession>
<comment type="similarity">
    <text evidence="1 2">Belongs to the Iojap/RsfS family.</text>
</comment>
<dbReference type="GO" id="GO:0005737">
    <property type="term" value="C:cytoplasm"/>
    <property type="evidence" value="ECO:0007669"/>
    <property type="project" value="UniProtKB-SubCell"/>
</dbReference>
<comment type="subunit">
    <text evidence="2">Interacts with ribosomal protein uL14 (rplN).</text>
</comment>